<proteinExistence type="inferred from homology"/>
<keyword evidence="3" id="KW-1185">Reference proteome</keyword>
<dbReference type="CDD" id="cd02252">
    <property type="entry name" value="nylC_like"/>
    <property type="match status" value="1"/>
</dbReference>
<comment type="caution">
    <text evidence="2">The sequence shown here is derived from an EMBL/GenBank/DDBJ whole genome shotgun (WGS) entry which is preliminary data.</text>
</comment>
<dbReference type="InterPro" id="IPR005321">
    <property type="entry name" value="Peptidase_S58_DmpA"/>
</dbReference>
<dbReference type="Gene3D" id="3.60.70.12">
    <property type="entry name" value="L-amino peptidase D-ALA esterase/amidase"/>
    <property type="match status" value="1"/>
</dbReference>
<dbReference type="SUPFAM" id="SSF56266">
    <property type="entry name" value="DmpA/ArgJ-like"/>
    <property type="match status" value="1"/>
</dbReference>
<accession>A0A934HPQ2</accession>
<comment type="similarity">
    <text evidence="1">Belongs to the peptidase S58 family.</text>
</comment>
<evidence type="ECO:0000313" key="2">
    <source>
        <dbReference type="EMBL" id="MBI6630931.1"/>
    </source>
</evidence>
<dbReference type="Pfam" id="PF03576">
    <property type="entry name" value="Peptidase_S58"/>
    <property type="match status" value="1"/>
</dbReference>
<dbReference type="PANTHER" id="PTHR36512:SF3">
    <property type="entry name" value="BLR5678 PROTEIN"/>
    <property type="match status" value="1"/>
</dbReference>
<reference evidence="2" key="1">
    <citation type="submission" date="2020-12" db="EMBL/GenBank/DDBJ databases">
        <title>Pontibaca salina gen. nov., sp. nov., isolated from marine sediment.</title>
        <authorList>
            <person name="Bo J."/>
            <person name="Wang S."/>
            <person name="Song X."/>
            <person name="Du Z."/>
        </authorList>
    </citation>
    <scope>NUCLEOTIDE SEQUENCE</scope>
    <source>
        <strain evidence="2">S1109L</strain>
    </source>
</reference>
<evidence type="ECO:0000256" key="1">
    <source>
        <dbReference type="ARBA" id="ARBA00007068"/>
    </source>
</evidence>
<dbReference type="PANTHER" id="PTHR36512">
    <property type="entry name" value="D-AMINOPEPTIDASE"/>
    <property type="match status" value="1"/>
</dbReference>
<organism evidence="2 3">
    <name type="scientific">Pontibaca salina</name>
    <dbReference type="NCBI Taxonomy" id="2795731"/>
    <lineage>
        <taxon>Bacteria</taxon>
        <taxon>Pseudomonadati</taxon>
        <taxon>Pseudomonadota</taxon>
        <taxon>Alphaproteobacteria</taxon>
        <taxon>Rhodobacterales</taxon>
        <taxon>Roseobacteraceae</taxon>
        <taxon>Pontibaca</taxon>
    </lineage>
</organism>
<protein>
    <submittedName>
        <fullName evidence="2">P1 family peptidase</fullName>
    </submittedName>
</protein>
<sequence>MKPGPKNLITDIAGLRVGNAQDDSLKSGTTVLTADKPFTASVHVMGGAPGTRETDLLAPDKSVTAVDALVLSGGSAYGLDACSGVTEALRAAGRGYRLADAVIPLVPGAILFDLLNGGTKDWTDNPYRALGRAAYETANREFDLGTVGAGTGALTAMLKGGLGSASFVLDNGVTVGALVATNPMGCVTTPGQRHFWAAPFEIAGEFGGLGPDPASGLGRIGDSAKLRAMQGCGAERTNTTIAIVATDAALTKAQCHRLAIAAHDGIGRAVVPAHTPVDGDLIFALSTDLHPVPDDALGEIGHMAALCLSRAIARSVYLARPALGDLLPCWQDGTPTAPEKS</sequence>
<dbReference type="EMBL" id="JAEIJD010000017">
    <property type="protein sequence ID" value="MBI6630931.1"/>
    <property type="molecule type" value="Genomic_DNA"/>
</dbReference>
<dbReference type="AlphaFoldDB" id="A0A934HPQ2"/>
<dbReference type="RefSeq" id="WP_198686969.1">
    <property type="nucleotide sequence ID" value="NZ_JAEIJD010000017.1"/>
</dbReference>
<evidence type="ECO:0000313" key="3">
    <source>
        <dbReference type="Proteomes" id="UP000613255"/>
    </source>
</evidence>
<dbReference type="Proteomes" id="UP000613255">
    <property type="component" value="Unassembled WGS sequence"/>
</dbReference>
<dbReference type="InterPro" id="IPR016117">
    <property type="entry name" value="ArgJ-like_dom_sf"/>
</dbReference>
<gene>
    <name evidence="2" type="ORF">JAO82_13690</name>
</gene>
<dbReference type="GO" id="GO:0004177">
    <property type="term" value="F:aminopeptidase activity"/>
    <property type="evidence" value="ECO:0007669"/>
    <property type="project" value="TreeGrafter"/>
</dbReference>
<name>A0A934HPQ2_9RHOB</name>